<sequence length="55" mass="6423">MKFQRKKINPAFLRGYVYIPKLPDSNMSYRFLQINRGGNGKRLLGEIQEKHTGIV</sequence>
<protein>
    <submittedName>
        <fullName evidence="1">8225_t:CDS:1</fullName>
    </submittedName>
</protein>
<dbReference type="AlphaFoldDB" id="A0A9N9IBY8"/>
<name>A0A9N9IBY8_9GLOM</name>
<dbReference type="Proteomes" id="UP000789570">
    <property type="component" value="Unassembled WGS sequence"/>
</dbReference>
<reference evidence="1" key="1">
    <citation type="submission" date="2021-06" db="EMBL/GenBank/DDBJ databases">
        <authorList>
            <person name="Kallberg Y."/>
            <person name="Tangrot J."/>
            <person name="Rosling A."/>
        </authorList>
    </citation>
    <scope>NUCLEOTIDE SEQUENCE</scope>
    <source>
        <strain evidence="1">UK204</strain>
    </source>
</reference>
<proteinExistence type="predicted"/>
<dbReference type="EMBL" id="CAJVPQ010011860">
    <property type="protein sequence ID" value="CAG8729193.1"/>
    <property type="molecule type" value="Genomic_DNA"/>
</dbReference>
<keyword evidence="2" id="KW-1185">Reference proteome</keyword>
<evidence type="ECO:0000313" key="2">
    <source>
        <dbReference type="Proteomes" id="UP000789570"/>
    </source>
</evidence>
<accession>A0A9N9IBY8</accession>
<comment type="caution">
    <text evidence="1">The sequence shown here is derived from an EMBL/GenBank/DDBJ whole genome shotgun (WGS) entry which is preliminary data.</text>
</comment>
<gene>
    <name evidence="1" type="ORF">FCALED_LOCUS14868</name>
</gene>
<feature type="non-terminal residue" evidence="1">
    <location>
        <position position="55"/>
    </location>
</feature>
<organism evidence="1 2">
    <name type="scientific">Funneliformis caledonium</name>
    <dbReference type="NCBI Taxonomy" id="1117310"/>
    <lineage>
        <taxon>Eukaryota</taxon>
        <taxon>Fungi</taxon>
        <taxon>Fungi incertae sedis</taxon>
        <taxon>Mucoromycota</taxon>
        <taxon>Glomeromycotina</taxon>
        <taxon>Glomeromycetes</taxon>
        <taxon>Glomerales</taxon>
        <taxon>Glomeraceae</taxon>
        <taxon>Funneliformis</taxon>
    </lineage>
</organism>
<evidence type="ECO:0000313" key="1">
    <source>
        <dbReference type="EMBL" id="CAG8729193.1"/>
    </source>
</evidence>